<dbReference type="UniPathway" id="UPA00193"/>
<evidence type="ECO:0000256" key="1">
    <source>
        <dbReference type="ARBA" id="ARBA00001974"/>
    </source>
</evidence>
<dbReference type="PANTHER" id="PTHR45754:SF3">
    <property type="entry name" value="METHYLENETETRAHYDROFOLATE REDUCTASE (NADPH)"/>
    <property type="match status" value="1"/>
</dbReference>
<evidence type="ECO:0000313" key="11">
    <source>
        <dbReference type="Proteomes" id="UP000233350"/>
    </source>
</evidence>
<evidence type="ECO:0000256" key="7">
    <source>
        <dbReference type="ARBA" id="ARBA00034478"/>
    </source>
</evidence>
<reference evidence="10 11" key="1">
    <citation type="submission" date="2016-07" db="EMBL/GenBank/DDBJ databases">
        <title>Detection of Helicobacter winghamensis from caecal content of red fox (Vulpes vulpes).</title>
        <authorList>
            <person name="Zanoni R.G."/>
            <person name="Florio D."/>
            <person name="Caffara M."/>
            <person name="Renzi M."/>
            <person name="Parisi A."/>
            <person name="Pasquali F."/>
            <person name="Manfreda G."/>
        </authorList>
    </citation>
    <scope>NUCLEOTIDE SEQUENCE [LARGE SCALE GENOMIC DNA]</scope>
    <source>
        <strain evidence="10 11">295_13</strain>
    </source>
</reference>
<keyword evidence="5 9" id="KW-0274">FAD</keyword>
<evidence type="ECO:0000256" key="6">
    <source>
        <dbReference type="ARBA" id="ARBA00023002"/>
    </source>
</evidence>
<evidence type="ECO:0000256" key="2">
    <source>
        <dbReference type="ARBA" id="ARBA00004777"/>
    </source>
</evidence>
<comment type="pathway">
    <text evidence="2 9">One-carbon metabolism; tetrahydrofolate interconversion.</text>
</comment>
<dbReference type="GO" id="GO:0106312">
    <property type="term" value="F:methylenetetrahydrofolate reductase (NADH) activity"/>
    <property type="evidence" value="ECO:0007669"/>
    <property type="project" value="UniProtKB-EC"/>
</dbReference>
<comment type="cofactor">
    <cofactor evidence="1 9">
        <name>FAD</name>
        <dbReference type="ChEBI" id="CHEBI:57692"/>
    </cofactor>
</comment>
<dbReference type="CDD" id="cd00537">
    <property type="entry name" value="MTHFR"/>
    <property type="match status" value="1"/>
</dbReference>
<comment type="pathway">
    <text evidence="7">Amino-acid biosynthesis; L-methionine biosynthesis via de novo pathway.</text>
</comment>
<evidence type="ECO:0000313" key="10">
    <source>
        <dbReference type="EMBL" id="PKT81892.1"/>
    </source>
</evidence>
<comment type="catalytic activity">
    <reaction evidence="8">
        <text>(6S)-5-methyl-5,6,7,8-tetrahydrofolate + NAD(+) = (6R)-5,10-methylene-5,6,7,8-tetrahydrofolate + NADH + H(+)</text>
        <dbReference type="Rhea" id="RHEA:19821"/>
        <dbReference type="ChEBI" id="CHEBI:15378"/>
        <dbReference type="ChEBI" id="CHEBI:15636"/>
        <dbReference type="ChEBI" id="CHEBI:18608"/>
        <dbReference type="ChEBI" id="CHEBI:57540"/>
        <dbReference type="ChEBI" id="CHEBI:57945"/>
        <dbReference type="EC" id="1.5.1.54"/>
    </reaction>
    <physiologicalReaction direction="right-to-left" evidence="8">
        <dbReference type="Rhea" id="RHEA:19823"/>
    </physiologicalReaction>
</comment>
<evidence type="ECO:0000256" key="3">
    <source>
        <dbReference type="ARBA" id="ARBA00006743"/>
    </source>
</evidence>
<keyword evidence="11" id="KW-1185">Reference proteome</keyword>
<dbReference type="AlphaFoldDB" id="A0A2N3PKF3"/>
<dbReference type="Gene3D" id="3.20.20.220">
    <property type="match status" value="1"/>
</dbReference>
<comment type="caution">
    <text evidence="10">The sequence shown here is derived from an EMBL/GenBank/DDBJ whole genome shotgun (WGS) entry which is preliminary data.</text>
</comment>
<keyword evidence="4 9" id="KW-0285">Flavoprotein</keyword>
<dbReference type="GO" id="GO:0009086">
    <property type="term" value="P:methionine biosynthetic process"/>
    <property type="evidence" value="ECO:0007669"/>
    <property type="project" value="TreeGrafter"/>
</dbReference>
<dbReference type="STRING" id="556267.HWAG_00729"/>
<comment type="similarity">
    <text evidence="3 9">Belongs to the methylenetetrahydrofolate reductase family.</text>
</comment>
<evidence type="ECO:0000256" key="9">
    <source>
        <dbReference type="RuleBase" id="RU003862"/>
    </source>
</evidence>
<sequence length="307" mass="34528">MPGFESNKIESFIDKLQKGKKCYTYEFSAPASFCLEKLFCGLKNQSFLQELDAFICTDSPLGKLKHSPILASLKLQNTFKIPSIATISMRDKNTLALQSELIGMNSLDLRLVLALTGDPLRLGNQPQAKGVFEGNSALLLKIIDALNLNKDINGENLQGIPKRIYPFCVLNSYAKNKESLYKKMREKIRNGALAIFTQPIYDESIAKELLKWCDAINLEFRTNCALVFGFFPIASYKTALFLHYKLPGVFVSQEWLKALEIAKKNGKEAEVGLQKSKELFKALSALQQKFHFMSANKPEIIAQILKT</sequence>
<dbReference type="Proteomes" id="UP000233350">
    <property type="component" value="Unassembled WGS sequence"/>
</dbReference>
<evidence type="ECO:0000256" key="5">
    <source>
        <dbReference type="ARBA" id="ARBA00022827"/>
    </source>
</evidence>
<accession>A0A2N3PKF3</accession>
<dbReference type="GeneID" id="97289969"/>
<dbReference type="SUPFAM" id="SSF51730">
    <property type="entry name" value="FAD-linked oxidoreductase"/>
    <property type="match status" value="1"/>
</dbReference>
<dbReference type="Pfam" id="PF02219">
    <property type="entry name" value="MTHFR"/>
    <property type="match status" value="1"/>
</dbReference>
<dbReference type="GO" id="GO:0035999">
    <property type="term" value="P:tetrahydrofolate interconversion"/>
    <property type="evidence" value="ECO:0007669"/>
    <property type="project" value="UniProtKB-UniPathway"/>
</dbReference>
<organism evidence="10 11">
    <name type="scientific">Helicobacter winghamensis</name>
    <dbReference type="NCBI Taxonomy" id="157268"/>
    <lineage>
        <taxon>Bacteria</taxon>
        <taxon>Pseudomonadati</taxon>
        <taxon>Campylobacterota</taxon>
        <taxon>Epsilonproteobacteria</taxon>
        <taxon>Campylobacterales</taxon>
        <taxon>Helicobacteraceae</taxon>
        <taxon>Helicobacter</taxon>
    </lineage>
</organism>
<proteinExistence type="inferred from homology"/>
<gene>
    <name evidence="10" type="ORF">BCM31_01530</name>
</gene>
<dbReference type="OrthoDB" id="9803687at2"/>
<protein>
    <recommendedName>
        <fullName evidence="9">Methylenetetrahydrofolate reductase</fullName>
    </recommendedName>
</protein>
<dbReference type="PANTHER" id="PTHR45754">
    <property type="entry name" value="METHYLENETETRAHYDROFOLATE REDUCTASE"/>
    <property type="match status" value="1"/>
</dbReference>
<dbReference type="InterPro" id="IPR029041">
    <property type="entry name" value="FAD-linked_oxidoreductase-like"/>
</dbReference>
<dbReference type="EMBL" id="MBPK01000011">
    <property type="protein sequence ID" value="PKT81892.1"/>
    <property type="molecule type" value="Genomic_DNA"/>
</dbReference>
<dbReference type="GO" id="GO:0071949">
    <property type="term" value="F:FAD binding"/>
    <property type="evidence" value="ECO:0007669"/>
    <property type="project" value="TreeGrafter"/>
</dbReference>
<name>A0A2N3PKF3_9HELI</name>
<dbReference type="InterPro" id="IPR003171">
    <property type="entry name" value="Mehydrof_redctse-like"/>
</dbReference>
<keyword evidence="6 9" id="KW-0560">Oxidoreductase</keyword>
<evidence type="ECO:0000256" key="8">
    <source>
        <dbReference type="ARBA" id="ARBA00048628"/>
    </source>
</evidence>
<evidence type="ECO:0000256" key="4">
    <source>
        <dbReference type="ARBA" id="ARBA00022630"/>
    </source>
</evidence>
<dbReference type="GO" id="GO:0005829">
    <property type="term" value="C:cytosol"/>
    <property type="evidence" value="ECO:0007669"/>
    <property type="project" value="TreeGrafter"/>
</dbReference>
<dbReference type="RefSeq" id="WP_006802423.1">
    <property type="nucleotide sequence ID" value="NZ_CABKOI010000020.1"/>
</dbReference>